<evidence type="ECO:0000256" key="1">
    <source>
        <dbReference type="SAM" id="Phobius"/>
    </source>
</evidence>
<keyword evidence="1" id="KW-0812">Transmembrane</keyword>
<gene>
    <name evidence="2" type="ORF">SAMN05421818_102170</name>
</gene>
<keyword evidence="1" id="KW-0472">Membrane</keyword>
<dbReference type="Proteomes" id="UP000243588">
    <property type="component" value="Unassembled WGS sequence"/>
</dbReference>
<dbReference type="STRING" id="702745.SAMN05421818_102170"/>
<keyword evidence="3" id="KW-1185">Reference proteome</keyword>
<feature type="transmembrane region" description="Helical" evidence="1">
    <location>
        <begin position="104"/>
        <end position="123"/>
    </location>
</feature>
<dbReference type="EMBL" id="FNDQ01000002">
    <property type="protein sequence ID" value="SDH35038.1"/>
    <property type="molecule type" value="Genomic_DNA"/>
</dbReference>
<sequence>MRNLPLFPNYFKWVVIAIILLDIIIAFVFRDFLKQYGDYSKEIMLTIISLALLILFWTKRKEDDEMFVQLRLNTMTGAIVFLIIYVLINNIFSLVADEEEIGRLSAGMGVFTMMVFITLMFELQLRKLKKSNNEE</sequence>
<dbReference type="RefSeq" id="WP_090405302.1">
    <property type="nucleotide sequence ID" value="NZ_FNDQ01000002.1"/>
</dbReference>
<feature type="transmembrane region" description="Helical" evidence="1">
    <location>
        <begin position="39"/>
        <end position="58"/>
    </location>
</feature>
<reference evidence="3" key="1">
    <citation type="submission" date="2016-10" db="EMBL/GenBank/DDBJ databases">
        <authorList>
            <person name="Varghese N."/>
            <person name="Submissions S."/>
        </authorList>
    </citation>
    <scope>NUCLEOTIDE SEQUENCE [LARGE SCALE GENOMIC DNA]</scope>
    <source>
        <strain evidence="3">DSM 23313</strain>
    </source>
</reference>
<accession>A0A1G8BPR1</accession>
<name>A0A1G8BPR1_9FLAO</name>
<feature type="transmembrane region" description="Helical" evidence="1">
    <location>
        <begin position="12"/>
        <end position="33"/>
    </location>
</feature>
<organism evidence="2 3">
    <name type="scientific">Myroides phaeus</name>
    <dbReference type="NCBI Taxonomy" id="702745"/>
    <lineage>
        <taxon>Bacteria</taxon>
        <taxon>Pseudomonadati</taxon>
        <taxon>Bacteroidota</taxon>
        <taxon>Flavobacteriia</taxon>
        <taxon>Flavobacteriales</taxon>
        <taxon>Flavobacteriaceae</taxon>
        <taxon>Myroides</taxon>
    </lineage>
</organism>
<evidence type="ECO:0000313" key="3">
    <source>
        <dbReference type="Proteomes" id="UP000243588"/>
    </source>
</evidence>
<proteinExistence type="predicted"/>
<dbReference type="AlphaFoldDB" id="A0A1G8BPR1"/>
<keyword evidence="1" id="KW-1133">Transmembrane helix</keyword>
<protein>
    <submittedName>
        <fullName evidence="2">Uncharacterized protein</fullName>
    </submittedName>
</protein>
<evidence type="ECO:0000313" key="2">
    <source>
        <dbReference type="EMBL" id="SDH35038.1"/>
    </source>
</evidence>
<feature type="transmembrane region" description="Helical" evidence="1">
    <location>
        <begin position="70"/>
        <end position="92"/>
    </location>
</feature>